<keyword evidence="4 5" id="KW-0408">Iron</keyword>
<evidence type="ECO:0000313" key="8">
    <source>
        <dbReference type="Proteomes" id="UP001279734"/>
    </source>
</evidence>
<accession>A0AAD3S0A0</accession>
<evidence type="ECO:0000256" key="5">
    <source>
        <dbReference type="RuleBase" id="RU003682"/>
    </source>
</evidence>
<comment type="caution">
    <text evidence="7">The sequence shown here is derived from an EMBL/GenBank/DDBJ whole genome shotgun (WGS) entry which is preliminary data.</text>
</comment>
<evidence type="ECO:0000256" key="1">
    <source>
        <dbReference type="ARBA" id="ARBA00008056"/>
    </source>
</evidence>
<dbReference type="SUPFAM" id="SSF51197">
    <property type="entry name" value="Clavaminate synthase-like"/>
    <property type="match status" value="1"/>
</dbReference>
<evidence type="ECO:0000256" key="2">
    <source>
        <dbReference type="ARBA" id="ARBA00022723"/>
    </source>
</evidence>
<dbReference type="InterPro" id="IPR027443">
    <property type="entry name" value="IPNS-like_sf"/>
</dbReference>
<dbReference type="FunFam" id="2.60.120.330:FF:000026">
    <property type="entry name" value="DIBOA-glucoside dioxygenase BX6"/>
    <property type="match status" value="1"/>
</dbReference>
<keyword evidence="3 5" id="KW-0560">Oxidoreductase</keyword>
<dbReference type="EMBL" id="BSYO01000003">
    <property type="protein sequence ID" value="GMH01967.1"/>
    <property type="molecule type" value="Genomic_DNA"/>
</dbReference>
<organism evidence="7 8">
    <name type="scientific">Nepenthes gracilis</name>
    <name type="common">Slender pitcher plant</name>
    <dbReference type="NCBI Taxonomy" id="150966"/>
    <lineage>
        <taxon>Eukaryota</taxon>
        <taxon>Viridiplantae</taxon>
        <taxon>Streptophyta</taxon>
        <taxon>Embryophyta</taxon>
        <taxon>Tracheophyta</taxon>
        <taxon>Spermatophyta</taxon>
        <taxon>Magnoliopsida</taxon>
        <taxon>eudicotyledons</taxon>
        <taxon>Gunneridae</taxon>
        <taxon>Pentapetalae</taxon>
        <taxon>Caryophyllales</taxon>
        <taxon>Nepenthaceae</taxon>
        <taxon>Nepenthes</taxon>
    </lineage>
</organism>
<feature type="domain" description="Fe2OG dioxygenase" evidence="6">
    <location>
        <begin position="207"/>
        <end position="313"/>
    </location>
</feature>
<keyword evidence="2 5" id="KW-0479">Metal-binding</keyword>
<evidence type="ECO:0000256" key="4">
    <source>
        <dbReference type="ARBA" id="ARBA00023004"/>
    </source>
</evidence>
<keyword evidence="8" id="KW-1185">Reference proteome</keyword>
<dbReference type="PANTHER" id="PTHR10209:SF751">
    <property type="entry name" value="OS06G0255100 PROTEIN"/>
    <property type="match status" value="1"/>
</dbReference>
<dbReference type="InterPro" id="IPR005123">
    <property type="entry name" value="Oxoglu/Fe-dep_dioxygenase_dom"/>
</dbReference>
<dbReference type="Proteomes" id="UP001279734">
    <property type="component" value="Unassembled WGS sequence"/>
</dbReference>
<dbReference type="Pfam" id="PF03171">
    <property type="entry name" value="2OG-FeII_Oxy"/>
    <property type="match status" value="1"/>
</dbReference>
<dbReference type="AlphaFoldDB" id="A0AAD3S0A0"/>
<evidence type="ECO:0000313" key="7">
    <source>
        <dbReference type="EMBL" id="GMH01967.1"/>
    </source>
</evidence>
<dbReference type="GO" id="GO:0046872">
    <property type="term" value="F:metal ion binding"/>
    <property type="evidence" value="ECO:0007669"/>
    <property type="project" value="UniProtKB-KW"/>
</dbReference>
<proteinExistence type="inferred from homology"/>
<dbReference type="Pfam" id="PF14226">
    <property type="entry name" value="DIOX_N"/>
    <property type="match status" value="1"/>
</dbReference>
<dbReference type="PANTHER" id="PTHR10209">
    <property type="entry name" value="OXIDOREDUCTASE, 2OG-FE II OXYGENASE FAMILY PROTEIN"/>
    <property type="match status" value="1"/>
</dbReference>
<reference evidence="7" key="1">
    <citation type="submission" date="2023-05" db="EMBL/GenBank/DDBJ databases">
        <title>Nepenthes gracilis genome sequencing.</title>
        <authorList>
            <person name="Fukushima K."/>
        </authorList>
    </citation>
    <scope>NUCLEOTIDE SEQUENCE</scope>
    <source>
        <strain evidence="7">SING2019-196</strain>
    </source>
</reference>
<evidence type="ECO:0000259" key="6">
    <source>
        <dbReference type="PROSITE" id="PS51471"/>
    </source>
</evidence>
<dbReference type="InterPro" id="IPR026992">
    <property type="entry name" value="DIOX_N"/>
</dbReference>
<comment type="similarity">
    <text evidence="1 5">Belongs to the iron/ascorbate-dependent oxidoreductase family.</text>
</comment>
<dbReference type="PROSITE" id="PS51471">
    <property type="entry name" value="FE2OG_OXY"/>
    <property type="match status" value="1"/>
</dbReference>
<dbReference type="GO" id="GO:0051213">
    <property type="term" value="F:dioxygenase activity"/>
    <property type="evidence" value="ECO:0007669"/>
    <property type="project" value="UniProtKB-ARBA"/>
</dbReference>
<name>A0AAD3S0A0_NEPGR</name>
<protein>
    <recommendedName>
        <fullName evidence="6">Fe2OG dioxygenase domain-containing protein</fullName>
    </recommendedName>
</protein>
<dbReference type="InterPro" id="IPR044861">
    <property type="entry name" value="IPNS-like_FE2OG_OXY"/>
</dbReference>
<evidence type="ECO:0000256" key="3">
    <source>
        <dbReference type="ARBA" id="ARBA00023002"/>
    </source>
</evidence>
<sequence length="365" mass="40552">MSTNSSSGGEASATSERHYELKEFDDAKIGVKGLVDSGVTVIPRIFRHPPESLSDLKPLTGSESARIPIIDISGLRSTVVEQIRSASSIYGFFQVINHGVPISLLDRLVNAVKSFNELPQELKAPYYRREMSAGVSFFSNVDLFLSKAASWRDTLQIRLGPVLADSTAIPDICRNEVIEWDQKVKQLGESLMGLLSEGLGLSAQRLKDMSCLEARVMVGHYYPYCPEPDQTVGISSHTDPGVLTVLLQDLVGGLQIKYEGKWLDVKPVHGALVINIGDILQIMSNDEYKSVEHRVLANPLHEPRVSIAVFLNPSERENPCGPLPGLVSPQRPALYREFMISDFMKRFFTKELDGKTLTDFYRNET</sequence>
<gene>
    <name evidence="7" type="ORF">Nepgr_003806</name>
</gene>
<dbReference type="Gene3D" id="2.60.120.330">
    <property type="entry name" value="B-lactam Antibiotic, Isopenicillin N Synthase, Chain"/>
    <property type="match status" value="1"/>
</dbReference>